<evidence type="ECO:0000313" key="3">
    <source>
        <dbReference type="Proteomes" id="UP000735302"/>
    </source>
</evidence>
<protein>
    <submittedName>
        <fullName evidence="2">Uncharacterized protein</fullName>
    </submittedName>
</protein>
<feature type="compositionally biased region" description="Polar residues" evidence="1">
    <location>
        <begin position="64"/>
        <end position="80"/>
    </location>
</feature>
<feature type="compositionally biased region" description="Basic and acidic residues" evidence="1">
    <location>
        <begin position="29"/>
        <end position="44"/>
    </location>
</feature>
<proteinExistence type="predicted"/>
<sequence length="120" mass="13078">MKILGFCILPVHKADLRLSGPPSGQGAGDEARTPYRRVPVDLRADSLAIMPTTPPRRMKREPVRSNSDSQLAGPHGQSSLMTRVRVGGADFYLKAPRKTYEARGTIFGDSSVLHAANFTM</sequence>
<accession>A0AAV3ZMF4</accession>
<dbReference type="EMBL" id="BLXT01002667">
    <property type="protein sequence ID" value="GFN96314.1"/>
    <property type="molecule type" value="Genomic_DNA"/>
</dbReference>
<feature type="region of interest" description="Disordered" evidence="1">
    <location>
        <begin position="17"/>
        <end position="80"/>
    </location>
</feature>
<evidence type="ECO:0000313" key="2">
    <source>
        <dbReference type="EMBL" id="GFN96314.1"/>
    </source>
</evidence>
<reference evidence="2 3" key="1">
    <citation type="journal article" date="2021" name="Elife">
        <title>Chloroplast acquisition without the gene transfer in kleptoplastic sea slugs, Plakobranchus ocellatus.</title>
        <authorList>
            <person name="Maeda T."/>
            <person name="Takahashi S."/>
            <person name="Yoshida T."/>
            <person name="Shimamura S."/>
            <person name="Takaki Y."/>
            <person name="Nagai Y."/>
            <person name="Toyoda A."/>
            <person name="Suzuki Y."/>
            <person name="Arimoto A."/>
            <person name="Ishii H."/>
            <person name="Satoh N."/>
            <person name="Nishiyama T."/>
            <person name="Hasebe M."/>
            <person name="Maruyama T."/>
            <person name="Minagawa J."/>
            <person name="Obokata J."/>
            <person name="Shigenobu S."/>
        </authorList>
    </citation>
    <scope>NUCLEOTIDE SEQUENCE [LARGE SCALE GENOMIC DNA]</scope>
</reference>
<keyword evidence="3" id="KW-1185">Reference proteome</keyword>
<name>A0AAV3ZMF4_9GAST</name>
<comment type="caution">
    <text evidence="2">The sequence shown here is derived from an EMBL/GenBank/DDBJ whole genome shotgun (WGS) entry which is preliminary data.</text>
</comment>
<organism evidence="2 3">
    <name type="scientific">Plakobranchus ocellatus</name>
    <dbReference type="NCBI Taxonomy" id="259542"/>
    <lineage>
        <taxon>Eukaryota</taxon>
        <taxon>Metazoa</taxon>
        <taxon>Spiralia</taxon>
        <taxon>Lophotrochozoa</taxon>
        <taxon>Mollusca</taxon>
        <taxon>Gastropoda</taxon>
        <taxon>Heterobranchia</taxon>
        <taxon>Euthyneura</taxon>
        <taxon>Panpulmonata</taxon>
        <taxon>Sacoglossa</taxon>
        <taxon>Placobranchoidea</taxon>
        <taxon>Plakobranchidae</taxon>
        <taxon>Plakobranchus</taxon>
    </lineage>
</organism>
<gene>
    <name evidence="2" type="ORF">PoB_002282000</name>
</gene>
<evidence type="ECO:0000256" key="1">
    <source>
        <dbReference type="SAM" id="MobiDB-lite"/>
    </source>
</evidence>
<dbReference type="AlphaFoldDB" id="A0AAV3ZMF4"/>
<dbReference type="Proteomes" id="UP000735302">
    <property type="component" value="Unassembled WGS sequence"/>
</dbReference>